<organism evidence="1 2">
    <name type="scientific">Colwellia psychrerythraea</name>
    <name type="common">Vibrio psychroerythus</name>
    <dbReference type="NCBI Taxonomy" id="28229"/>
    <lineage>
        <taxon>Bacteria</taxon>
        <taxon>Pseudomonadati</taxon>
        <taxon>Pseudomonadota</taxon>
        <taxon>Gammaproteobacteria</taxon>
        <taxon>Alteromonadales</taxon>
        <taxon>Colwelliaceae</taxon>
        <taxon>Colwellia</taxon>
    </lineage>
</organism>
<sequence>MLSASTLIKKIATFTLALSLPLTAIAHERFILPSHTVLSGEEVQSVSFIASISNAIFHGDKPLGDNGKGIVAPKLAPLFKRLKPIVIGPDGVSREMSWQAFSRFSVADTQLEQSGTYRIALVQPDVPMTTFIKADGKKGRFFGNKGKVPSGATNIVKRTTASRVETYVSFNEPNNAALKATGEGLELGGETHPNDLFVDETIHFQLTFQGKPLQQSTKVKVVKGATRHRNQRDEKIIETDAQGNFSLTLSQAGFYLLSANIDVKGEAGSGIDIHHHSLYATLEVFVQ</sequence>
<proteinExistence type="predicted"/>
<dbReference type="Pfam" id="PF10670">
    <property type="entry name" value="DUF4198"/>
    <property type="match status" value="1"/>
</dbReference>
<dbReference type="EMBL" id="JQEC01000046">
    <property type="protein sequence ID" value="KGJ90607.1"/>
    <property type="molecule type" value="Genomic_DNA"/>
</dbReference>
<reference evidence="1 2" key="1">
    <citation type="submission" date="2014-08" db="EMBL/GenBank/DDBJ databases">
        <title>Genomic and Phenotypic Diversity of Colwellia psychrerythraea strains from Disparate Marine Basins.</title>
        <authorList>
            <person name="Techtmann S.M."/>
            <person name="Stelling S.C."/>
            <person name="Utturkar S.M."/>
            <person name="Alshibli N."/>
            <person name="Harris A."/>
            <person name="Brown S.D."/>
            <person name="Hazen T.C."/>
        </authorList>
    </citation>
    <scope>NUCLEOTIDE SEQUENCE [LARGE SCALE GENOMIC DNA]</scope>
    <source>
        <strain evidence="1 2">GAB14E</strain>
    </source>
</reference>
<gene>
    <name evidence="1" type="ORF">GAB14E_3607</name>
</gene>
<accession>A0A099KL19</accession>
<evidence type="ECO:0000313" key="1">
    <source>
        <dbReference type="EMBL" id="KGJ90607.1"/>
    </source>
</evidence>
<dbReference type="InterPro" id="IPR019613">
    <property type="entry name" value="DUF4198"/>
</dbReference>
<dbReference type="Proteomes" id="UP000029868">
    <property type="component" value="Unassembled WGS sequence"/>
</dbReference>
<keyword evidence="1" id="KW-0472">Membrane</keyword>
<dbReference type="AlphaFoldDB" id="A0A099KL19"/>
<protein>
    <submittedName>
        <fullName evidence="1">Nickel transport complex protein, NikM subunit, transmembrane</fullName>
    </submittedName>
</protein>
<comment type="caution">
    <text evidence="1">The sequence shown here is derived from an EMBL/GenBank/DDBJ whole genome shotgun (WGS) entry which is preliminary data.</text>
</comment>
<name>A0A099KL19_COLPS</name>
<dbReference type="OrthoDB" id="5943at2"/>
<evidence type="ECO:0000313" key="2">
    <source>
        <dbReference type="Proteomes" id="UP000029868"/>
    </source>
</evidence>
<keyword evidence="1" id="KW-0812">Transmembrane</keyword>
<dbReference type="PATRIC" id="fig|28229.3.peg.3529"/>
<dbReference type="RefSeq" id="WP_033083514.1">
    <property type="nucleotide sequence ID" value="NZ_JQEC01000046.1"/>
</dbReference>